<evidence type="ECO:0000259" key="16">
    <source>
        <dbReference type="PROSITE" id="PS50885"/>
    </source>
</evidence>
<dbReference type="SMART" id="SM00388">
    <property type="entry name" value="HisKA"/>
    <property type="match status" value="1"/>
</dbReference>
<evidence type="ECO:0000256" key="7">
    <source>
        <dbReference type="ARBA" id="ARBA00022741"/>
    </source>
</evidence>
<keyword evidence="4" id="KW-1003">Cell membrane</keyword>
<dbReference type="PRINTS" id="PR00344">
    <property type="entry name" value="BCTRLSENSOR"/>
</dbReference>
<keyword evidence="8" id="KW-0418">Kinase</keyword>
<keyword evidence="12" id="KW-0812">Transmembrane</keyword>
<keyword evidence="12" id="KW-1133">Transmembrane helix</keyword>
<dbReference type="SUPFAM" id="SSF55874">
    <property type="entry name" value="ATPase domain of HSP90 chaperone/DNA topoisomerase II/histidine kinase"/>
    <property type="match status" value="1"/>
</dbReference>
<dbReference type="PANTHER" id="PTHR43065:SF34">
    <property type="entry name" value="SPORULATION KINASE A"/>
    <property type="match status" value="1"/>
</dbReference>
<evidence type="ECO:0000259" key="13">
    <source>
        <dbReference type="PROSITE" id="PS50109"/>
    </source>
</evidence>
<comment type="subcellular location">
    <subcellularLocation>
        <location evidence="2">Cell membrane</location>
        <topology evidence="2">Multi-pass membrane protein</topology>
    </subcellularLocation>
</comment>
<evidence type="ECO:0000259" key="14">
    <source>
        <dbReference type="PROSITE" id="PS50112"/>
    </source>
</evidence>
<dbReference type="SMART" id="SM00304">
    <property type="entry name" value="HAMP"/>
    <property type="match status" value="1"/>
</dbReference>
<dbReference type="Pfam" id="PF08448">
    <property type="entry name" value="PAS_4"/>
    <property type="match status" value="1"/>
</dbReference>
<evidence type="ECO:0000256" key="6">
    <source>
        <dbReference type="ARBA" id="ARBA00022679"/>
    </source>
</evidence>
<dbReference type="PROSITE" id="PS50112">
    <property type="entry name" value="PAS"/>
    <property type="match status" value="1"/>
</dbReference>
<organism evidence="17 18">
    <name type="scientific">Paenibacillus cisolokensis</name>
    <dbReference type="NCBI Taxonomy" id="1658519"/>
    <lineage>
        <taxon>Bacteria</taxon>
        <taxon>Bacillati</taxon>
        <taxon>Bacillota</taxon>
        <taxon>Bacilli</taxon>
        <taxon>Bacillales</taxon>
        <taxon>Paenibacillaceae</taxon>
        <taxon>Paenibacillus</taxon>
    </lineage>
</organism>
<dbReference type="Gene3D" id="3.30.450.20">
    <property type="entry name" value="PAS domain"/>
    <property type="match status" value="1"/>
</dbReference>
<dbReference type="CDD" id="cd00082">
    <property type="entry name" value="HisKA"/>
    <property type="match status" value="1"/>
</dbReference>
<keyword evidence="18" id="KW-1185">Reference proteome</keyword>
<dbReference type="SUPFAM" id="SSF47384">
    <property type="entry name" value="Homodimeric domain of signal transducing histidine kinase"/>
    <property type="match status" value="1"/>
</dbReference>
<evidence type="ECO:0000256" key="2">
    <source>
        <dbReference type="ARBA" id="ARBA00004651"/>
    </source>
</evidence>
<evidence type="ECO:0000313" key="17">
    <source>
        <dbReference type="EMBL" id="GIQ62036.1"/>
    </source>
</evidence>
<dbReference type="EMBL" id="BOVJ01000018">
    <property type="protein sequence ID" value="GIQ62036.1"/>
    <property type="molecule type" value="Genomic_DNA"/>
</dbReference>
<evidence type="ECO:0000256" key="1">
    <source>
        <dbReference type="ARBA" id="ARBA00000085"/>
    </source>
</evidence>
<dbReference type="InterPro" id="IPR000014">
    <property type="entry name" value="PAS"/>
</dbReference>
<dbReference type="InterPro" id="IPR003660">
    <property type="entry name" value="HAMP_dom"/>
</dbReference>
<dbReference type="SUPFAM" id="SSF158472">
    <property type="entry name" value="HAMP domain-like"/>
    <property type="match status" value="1"/>
</dbReference>
<keyword evidence="6" id="KW-0808">Transferase</keyword>
<feature type="transmembrane region" description="Helical" evidence="12">
    <location>
        <begin position="7"/>
        <end position="28"/>
    </location>
</feature>
<feature type="domain" description="HAMP" evidence="16">
    <location>
        <begin position="351"/>
        <end position="403"/>
    </location>
</feature>
<dbReference type="PANTHER" id="PTHR43065">
    <property type="entry name" value="SENSOR HISTIDINE KINASE"/>
    <property type="match status" value="1"/>
</dbReference>
<sequence>MTIKTKLTFFISSIVAVILALNLSINYFTSRDRLLAASEQQMKVIARQIAATIQTSEQARQFIEEAVADKLRQAALAAKYRLDPDIANVTNEQLAALCEELGTDGLTLWQRKDDDIVAVKSSDPKEIGMSAKSWDYWYDAFNQLFDLRRVSVGQGYALEHFWSGPINFATSDPSNIIKWGNYYDGTTNYMINPMVHADVFFDFERYAGTETLLRKWIYNNPDILEITGFDPEFVGKAPILKLKQGQVVHNLDVRAVLFGPYQYEDKKRDVGIIHSVSRSGEMSTFQTSALGKRILKSFVPIDIPGRKPIVIGITMDRSAMEQTLARQLLTQGAVSLALLLASVAAIYILVGFFIRPLGQIVERVNEIAAGHFGSHIPVRSRDELGLLASRINAMSDNLHDYLNRLTDSAKELQGTKEYLESFINHTTDAIHVEDPNGTVVRANKAFETIFGWKEHEIAGKRAPIIPPEQAEEHERLICTIRSGGTVADYETIRLTRDGRPIDVSVTISPICDSMGQIVGIATISRNITQRKQTEEMLRRSEKLTAIGQLAAGVAHEIRNPLTTLRGFIQLLQTDADRSLSKEHIDIMLSEMDRIHFIVSEFLVLAKPQAVRFQQVDLAETLRDLIVLMQAQAMMSGVRLELKFDKDVPAIEGEPNQLKQVFLNILKNAIEAMPDGGRLLIELKTGQEGVVVRCTDEGVGIPAEELPRLGEPFYTSKPNGNGLGLMVSQQIISNHKGVIRIESEPGQGTCVEIRLPLANS</sequence>
<keyword evidence="9" id="KW-0067">ATP-binding</keyword>
<dbReference type="Gene3D" id="3.30.565.10">
    <property type="entry name" value="Histidine kinase-like ATPase, C-terminal domain"/>
    <property type="match status" value="1"/>
</dbReference>
<dbReference type="InterPro" id="IPR005467">
    <property type="entry name" value="His_kinase_dom"/>
</dbReference>
<keyword evidence="7" id="KW-0547">Nucleotide-binding</keyword>
<feature type="domain" description="PAC" evidence="15">
    <location>
        <begin position="485"/>
        <end position="539"/>
    </location>
</feature>
<dbReference type="Pfam" id="PF02518">
    <property type="entry name" value="HATPase_c"/>
    <property type="match status" value="1"/>
</dbReference>
<dbReference type="CDD" id="cd00075">
    <property type="entry name" value="HATPase"/>
    <property type="match status" value="1"/>
</dbReference>
<evidence type="ECO:0000256" key="10">
    <source>
        <dbReference type="ARBA" id="ARBA00023012"/>
    </source>
</evidence>
<dbReference type="PROSITE" id="PS50109">
    <property type="entry name" value="HIS_KIN"/>
    <property type="match status" value="1"/>
</dbReference>
<comment type="caution">
    <text evidence="17">The sequence shown here is derived from an EMBL/GenBank/DDBJ whole genome shotgun (WGS) entry which is preliminary data.</text>
</comment>
<keyword evidence="10" id="KW-0902">Two-component regulatory system</keyword>
<dbReference type="InterPro" id="IPR036097">
    <property type="entry name" value="HisK_dim/P_sf"/>
</dbReference>
<dbReference type="Pfam" id="PF00672">
    <property type="entry name" value="HAMP"/>
    <property type="match status" value="1"/>
</dbReference>
<gene>
    <name evidence="17" type="ORF">PACILC2_06040</name>
</gene>
<dbReference type="Gene3D" id="1.10.287.130">
    <property type="match status" value="1"/>
</dbReference>
<evidence type="ECO:0000256" key="12">
    <source>
        <dbReference type="SAM" id="Phobius"/>
    </source>
</evidence>
<dbReference type="Proteomes" id="UP000680304">
    <property type="component" value="Unassembled WGS sequence"/>
</dbReference>
<dbReference type="EC" id="2.7.13.3" evidence="3"/>
<feature type="domain" description="PAS" evidence="14">
    <location>
        <begin position="415"/>
        <end position="484"/>
    </location>
</feature>
<evidence type="ECO:0000256" key="5">
    <source>
        <dbReference type="ARBA" id="ARBA00022553"/>
    </source>
</evidence>
<feature type="domain" description="Histidine kinase" evidence="13">
    <location>
        <begin position="552"/>
        <end position="758"/>
    </location>
</feature>
<evidence type="ECO:0000256" key="3">
    <source>
        <dbReference type="ARBA" id="ARBA00012438"/>
    </source>
</evidence>
<dbReference type="PROSITE" id="PS50885">
    <property type="entry name" value="HAMP"/>
    <property type="match status" value="1"/>
</dbReference>
<dbReference type="SMART" id="SM00387">
    <property type="entry name" value="HATPase_c"/>
    <property type="match status" value="1"/>
</dbReference>
<dbReference type="InterPro" id="IPR013656">
    <property type="entry name" value="PAS_4"/>
</dbReference>
<dbReference type="InterPro" id="IPR035965">
    <property type="entry name" value="PAS-like_dom_sf"/>
</dbReference>
<dbReference type="InterPro" id="IPR003594">
    <property type="entry name" value="HATPase_dom"/>
</dbReference>
<dbReference type="CDD" id="cd00130">
    <property type="entry name" value="PAS"/>
    <property type="match status" value="1"/>
</dbReference>
<evidence type="ECO:0000256" key="4">
    <source>
        <dbReference type="ARBA" id="ARBA00022475"/>
    </source>
</evidence>
<accession>A0ABQ4N1I0</accession>
<dbReference type="RefSeq" id="WP_244863185.1">
    <property type="nucleotide sequence ID" value="NZ_BOVJ01000018.1"/>
</dbReference>
<evidence type="ECO:0000313" key="18">
    <source>
        <dbReference type="Proteomes" id="UP000680304"/>
    </source>
</evidence>
<proteinExistence type="predicted"/>
<dbReference type="SMART" id="SM00091">
    <property type="entry name" value="PAS"/>
    <property type="match status" value="1"/>
</dbReference>
<evidence type="ECO:0000256" key="9">
    <source>
        <dbReference type="ARBA" id="ARBA00022840"/>
    </source>
</evidence>
<reference evidence="17 18" key="1">
    <citation type="submission" date="2021-04" db="EMBL/GenBank/DDBJ databases">
        <title>Draft genome sequence of Paenibacillus cisolokensis, LC2-13A.</title>
        <authorList>
            <person name="Uke A."/>
            <person name="Chhe C."/>
            <person name="Baramee S."/>
            <person name="Kosugi A."/>
        </authorList>
    </citation>
    <scope>NUCLEOTIDE SEQUENCE [LARGE SCALE GENOMIC DNA]</scope>
    <source>
        <strain evidence="17 18">LC2-13A</strain>
    </source>
</reference>
<name>A0ABQ4N1I0_9BACL</name>
<evidence type="ECO:0000256" key="8">
    <source>
        <dbReference type="ARBA" id="ARBA00022777"/>
    </source>
</evidence>
<dbReference type="InterPro" id="IPR036890">
    <property type="entry name" value="HATPase_C_sf"/>
</dbReference>
<dbReference type="CDD" id="cd06225">
    <property type="entry name" value="HAMP"/>
    <property type="match status" value="1"/>
</dbReference>
<keyword evidence="5" id="KW-0597">Phosphoprotein</keyword>
<feature type="transmembrane region" description="Helical" evidence="12">
    <location>
        <begin position="333"/>
        <end position="354"/>
    </location>
</feature>
<protein>
    <recommendedName>
        <fullName evidence="3">histidine kinase</fullName>
        <ecNumber evidence="3">2.7.13.3</ecNumber>
    </recommendedName>
</protein>
<dbReference type="InterPro" id="IPR003661">
    <property type="entry name" value="HisK_dim/P_dom"/>
</dbReference>
<dbReference type="NCBIfam" id="TIGR00229">
    <property type="entry name" value="sensory_box"/>
    <property type="match status" value="1"/>
</dbReference>
<dbReference type="InterPro" id="IPR000700">
    <property type="entry name" value="PAS-assoc_C"/>
</dbReference>
<evidence type="ECO:0000256" key="11">
    <source>
        <dbReference type="ARBA" id="ARBA00023136"/>
    </source>
</evidence>
<dbReference type="SUPFAM" id="SSF55785">
    <property type="entry name" value="PYP-like sensor domain (PAS domain)"/>
    <property type="match status" value="1"/>
</dbReference>
<comment type="catalytic activity">
    <reaction evidence="1">
        <text>ATP + protein L-histidine = ADP + protein N-phospho-L-histidine.</text>
        <dbReference type="EC" id="2.7.13.3"/>
    </reaction>
</comment>
<dbReference type="Gene3D" id="6.10.340.10">
    <property type="match status" value="1"/>
</dbReference>
<dbReference type="PROSITE" id="PS50113">
    <property type="entry name" value="PAC"/>
    <property type="match status" value="1"/>
</dbReference>
<evidence type="ECO:0000259" key="15">
    <source>
        <dbReference type="PROSITE" id="PS50113"/>
    </source>
</evidence>
<keyword evidence="11 12" id="KW-0472">Membrane</keyword>
<dbReference type="InterPro" id="IPR004358">
    <property type="entry name" value="Sig_transdc_His_kin-like_C"/>
</dbReference>
<dbReference type="Pfam" id="PF00512">
    <property type="entry name" value="HisKA"/>
    <property type="match status" value="1"/>
</dbReference>